<dbReference type="Proteomes" id="UP000694865">
    <property type="component" value="Unplaced"/>
</dbReference>
<keyword evidence="6" id="KW-1185">Reference proteome</keyword>
<name>A0ABM0MYP7_SACKO</name>
<evidence type="ECO:0000256" key="2">
    <source>
        <dbReference type="ARBA" id="ARBA00022771"/>
    </source>
</evidence>
<dbReference type="InterPro" id="IPR035896">
    <property type="entry name" value="AN1-like_Znf"/>
</dbReference>
<dbReference type="RefSeq" id="XP_006825138.1">
    <property type="nucleotide sequence ID" value="XM_006825075.1"/>
</dbReference>
<reference evidence="7" key="1">
    <citation type="submission" date="2025-08" db="UniProtKB">
        <authorList>
            <consortium name="RefSeq"/>
        </authorList>
    </citation>
    <scope>IDENTIFICATION</scope>
    <source>
        <tissue evidence="7">Testes</tissue>
    </source>
</reference>
<dbReference type="InterPro" id="IPR057358">
    <property type="entry name" value="UBL_ZFAND1-like"/>
</dbReference>
<evidence type="ECO:0000256" key="1">
    <source>
        <dbReference type="ARBA" id="ARBA00022723"/>
    </source>
</evidence>
<accession>A0ABM0MYP7</accession>
<dbReference type="PANTHER" id="PTHR14677">
    <property type="entry name" value="ARSENITE INDUCUBLE RNA ASSOCIATED PROTEIN AIP-1-RELATED"/>
    <property type="match status" value="1"/>
</dbReference>
<feature type="domain" description="AN1-type" evidence="4">
    <location>
        <begin position="30"/>
        <end position="62"/>
    </location>
</feature>
<evidence type="ECO:0000256" key="3">
    <source>
        <dbReference type="ARBA" id="ARBA00022833"/>
    </source>
</evidence>
<dbReference type="Pfam" id="PF01428">
    <property type="entry name" value="zf-AN1"/>
    <property type="match status" value="1"/>
</dbReference>
<dbReference type="GeneID" id="102803143"/>
<dbReference type="Gene3D" id="4.10.1110.10">
    <property type="entry name" value="AN1-like Zinc finger"/>
    <property type="match status" value="1"/>
</dbReference>
<evidence type="ECO:0000259" key="5">
    <source>
        <dbReference type="Pfam" id="PF25327"/>
    </source>
</evidence>
<dbReference type="SUPFAM" id="SSF118310">
    <property type="entry name" value="AN1-like Zinc finger"/>
    <property type="match status" value="1"/>
</dbReference>
<keyword evidence="3" id="KW-0862">Zinc</keyword>
<dbReference type="Pfam" id="PF25327">
    <property type="entry name" value="UBL_ZFAND1"/>
    <property type="match status" value="1"/>
</dbReference>
<dbReference type="PANTHER" id="PTHR14677:SF37">
    <property type="entry name" value="AN1-TYPE ZINC FINGER PROTEIN 1"/>
    <property type="match status" value="1"/>
</dbReference>
<keyword evidence="2" id="KW-0863">Zinc-finger</keyword>
<evidence type="ECO:0000313" key="7">
    <source>
        <dbReference type="RefSeq" id="XP_006825138.1"/>
    </source>
</evidence>
<feature type="domain" description="ZFAND1-like ubiquitin-like" evidence="5">
    <location>
        <begin position="143"/>
        <end position="213"/>
    </location>
</feature>
<sequence>MSSLYSAIFQMKNQNSKDQNLTNAVLNIANAKELLPIICEHCQMQVCLSHRHQVDHRCSKYEAPTEKMTKTSEHVRQIIDSKKDKSPLKKGPSGVKSKKTAAKVALMKMKMHAVGDKGLPQNERLYFEIFLPLGHSVRSQSMFFSKVWTIGKTIDKIAELAKLKNNNNIVTAQKLRIFDENGCIILPLEQSLDRLIESEVFHSGGSVIIEYVDDSCAKLENIESYSSR</sequence>
<protein>
    <submittedName>
        <fullName evidence="7">AN1-type zinc finger protein 1-like</fullName>
    </submittedName>
</protein>
<gene>
    <name evidence="7" type="primary">LOC102803143</name>
</gene>
<keyword evidence="1" id="KW-0479">Metal-binding</keyword>
<evidence type="ECO:0000259" key="4">
    <source>
        <dbReference type="Pfam" id="PF01428"/>
    </source>
</evidence>
<dbReference type="InterPro" id="IPR000058">
    <property type="entry name" value="Znf_AN1"/>
</dbReference>
<proteinExistence type="predicted"/>
<organism evidence="6 7">
    <name type="scientific">Saccoglossus kowalevskii</name>
    <name type="common">Acorn worm</name>
    <dbReference type="NCBI Taxonomy" id="10224"/>
    <lineage>
        <taxon>Eukaryota</taxon>
        <taxon>Metazoa</taxon>
        <taxon>Hemichordata</taxon>
        <taxon>Enteropneusta</taxon>
        <taxon>Harrimaniidae</taxon>
        <taxon>Saccoglossus</taxon>
    </lineage>
</organism>
<evidence type="ECO:0000313" key="6">
    <source>
        <dbReference type="Proteomes" id="UP000694865"/>
    </source>
</evidence>